<dbReference type="EMBL" id="BQNB010009396">
    <property type="protein sequence ID" value="GJS62940.1"/>
    <property type="molecule type" value="Genomic_DNA"/>
</dbReference>
<proteinExistence type="predicted"/>
<sequence>MSIKEIKRPEALNIDEFGALHEGIALQNLNQLCHVSYREEDRTFTSQAWNMLFRIHERVVREYVMEFLSSFTFRDHIVDLDNADTMVFQLGGVKRSMIMRQFILALGLYTPEEMGNVGTVHVAKFFTDKAKGYKKKSPIVGAHLIRGLLSICRYNGLGYGELVDDIPDNDENEGVADASHDDERGVRCHPI</sequence>
<feature type="compositionally biased region" description="Basic and acidic residues" evidence="1">
    <location>
        <begin position="178"/>
        <end position="191"/>
    </location>
</feature>
<gene>
    <name evidence="2" type="ORF">Tco_0677504</name>
</gene>
<accession>A0ABQ4XCD5</accession>
<evidence type="ECO:0000256" key="1">
    <source>
        <dbReference type="SAM" id="MobiDB-lite"/>
    </source>
</evidence>
<organism evidence="2 3">
    <name type="scientific">Tanacetum coccineum</name>
    <dbReference type="NCBI Taxonomy" id="301880"/>
    <lineage>
        <taxon>Eukaryota</taxon>
        <taxon>Viridiplantae</taxon>
        <taxon>Streptophyta</taxon>
        <taxon>Embryophyta</taxon>
        <taxon>Tracheophyta</taxon>
        <taxon>Spermatophyta</taxon>
        <taxon>Magnoliopsida</taxon>
        <taxon>eudicotyledons</taxon>
        <taxon>Gunneridae</taxon>
        <taxon>Pentapetalae</taxon>
        <taxon>asterids</taxon>
        <taxon>campanulids</taxon>
        <taxon>Asterales</taxon>
        <taxon>Asteraceae</taxon>
        <taxon>Asteroideae</taxon>
        <taxon>Anthemideae</taxon>
        <taxon>Anthemidinae</taxon>
        <taxon>Tanacetum</taxon>
    </lineage>
</organism>
<evidence type="ECO:0000313" key="2">
    <source>
        <dbReference type="EMBL" id="GJS62940.1"/>
    </source>
</evidence>
<evidence type="ECO:0000313" key="3">
    <source>
        <dbReference type="Proteomes" id="UP001151760"/>
    </source>
</evidence>
<reference evidence="2" key="2">
    <citation type="submission" date="2022-01" db="EMBL/GenBank/DDBJ databases">
        <authorList>
            <person name="Yamashiro T."/>
            <person name="Shiraishi A."/>
            <person name="Satake H."/>
            <person name="Nakayama K."/>
        </authorList>
    </citation>
    <scope>NUCLEOTIDE SEQUENCE</scope>
</reference>
<dbReference type="Proteomes" id="UP001151760">
    <property type="component" value="Unassembled WGS sequence"/>
</dbReference>
<comment type="caution">
    <text evidence="2">The sequence shown here is derived from an EMBL/GenBank/DDBJ whole genome shotgun (WGS) entry which is preliminary data.</text>
</comment>
<reference evidence="2" key="1">
    <citation type="journal article" date="2022" name="Int. J. Mol. Sci.">
        <title>Draft Genome of Tanacetum Coccineum: Genomic Comparison of Closely Related Tanacetum-Family Plants.</title>
        <authorList>
            <person name="Yamashiro T."/>
            <person name="Shiraishi A."/>
            <person name="Nakayama K."/>
            <person name="Satake H."/>
        </authorList>
    </citation>
    <scope>NUCLEOTIDE SEQUENCE</scope>
</reference>
<feature type="region of interest" description="Disordered" evidence="1">
    <location>
        <begin position="170"/>
        <end position="191"/>
    </location>
</feature>
<name>A0ABQ4XCD5_9ASTR</name>
<protein>
    <submittedName>
        <fullName evidence="2">Uncharacterized protein</fullName>
    </submittedName>
</protein>
<keyword evidence="3" id="KW-1185">Reference proteome</keyword>